<proteinExistence type="predicted"/>
<protein>
    <recommendedName>
        <fullName evidence="1">Cryptic loci regulator 2 C-terminal domain-containing protein</fullName>
    </recommendedName>
</protein>
<name>A0A5N6KUG7_9ROSI</name>
<comment type="caution">
    <text evidence="2">The sequence shown here is derived from an EMBL/GenBank/DDBJ whole genome shotgun (WGS) entry which is preliminary data.</text>
</comment>
<dbReference type="GO" id="GO:0031934">
    <property type="term" value="C:mating-type region heterochromatin"/>
    <property type="evidence" value="ECO:0007669"/>
    <property type="project" value="TreeGrafter"/>
</dbReference>
<sequence>MEQKLDAQYNNFIFRNGEIVWFQRYEGPWALGVVVRREAASSSKKQQYIIQPLSNPLQQQKQEICSHERMRPWLAWSPPPCTNPGLNPSPANGNKEYTFSTTPWQAVAQGGFAGPKGEGDAVIDGSVLAAKQVETMVTPFQPLAKIENQPPGDLYYNGVFIGGEKLWVGDALRLRNGSTMHDILVLHDILERQNPQDALRPTLLLIGDTYTPRTVQLEPQAVPENDLHLPLRVREDLTARNKVTLNGPTPQRRHSTFWRLQVKGARNKISDIRGRVYETSVLAPLLDAAGFQNACSKGEWNDVGGYMNGQGDCNRSQTPQGAHVTFQPAEIKANLQQQPQPQYMQQPQILNQQSPPPQQQHHQQQFHNNNFDEQFINYDTEGGFTNGYSGPQDYQQPGYWMDGAQR</sequence>
<dbReference type="Pfam" id="PF10383">
    <property type="entry name" value="Clr2"/>
    <property type="match status" value="1"/>
</dbReference>
<dbReference type="PANTHER" id="PTHR38046:SF1">
    <property type="entry name" value="CRYPTIC LOCI REGULATOR 2"/>
    <property type="match status" value="1"/>
</dbReference>
<dbReference type="GO" id="GO:0070824">
    <property type="term" value="C:SHREC complex"/>
    <property type="evidence" value="ECO:0007669"/>
    <property type="project" value="InterPro"/>
</dbReference>
<evidence type="ECO:0000259" key="1">
    <source>
        <dbReference type="Pfam" id="PF10383"/>
    </source>
</evidence>
<gene>
    <name evidence="2" type="ORF">FH972_022421</name>
</gene>
<reference evidence="2 3" key="1">
    <citation type="submission" date="2019-06" db="EMBL/GenBank/DDBJ databases">
        <title>A chromosomal-level reference genome of Carpinus fangiana (Coryloideae, Betulaceae).</title>
        <authorList>
            <person name="Yang X."/>
            <person name="Wang Z."/>
            <person name="Zhang L."/>
            <person name="Hao G."/>
            <person name="Liu J."/>
            <person name="Yang Y."/>
        </authorList>
    </citation>
    <scope>NUCLEOTIDE SEQUENCE [LARGE SCALE GENOMIC DNA]</scope>
    <source>
        <strain evidence="2">Cfa_2016G</strain>
        <tissue evidence="2">Leaf</tissue>
    </source>
</reference>
<dbReference type="GO" id="GO:0030466">
    <property type="term" value="P:silent mating-type cassette heterochromatin formation"/>
    <property type="evidence" value="ECO:0007669"/>
    <property type="project" value="TreeGrafter"/>
</dbReference>
<dbReference type="InterPro" id="IPR038986">
    <property type="entry name" value="Clr2"/>
</dbReference>
<feature type="domain" description="Cryptic loci regulator 2 C-terminal" evidence="1">
    <location>
        <begin position="155"/>
        <end position="278"/>
    </location>
</feature>
<dbReference type="OrthoDB" id="2421327at2759"/>
<accession>A0A5N6KUG7</accession>
<evidence type="ECO:0000313" key="2">
    <source>
        <dbReference type="EMBL" id="KAB8342823.1"/>
    </source>
</evidence>
<dbReference type="Proteomes" id="UP000327013">
    <property type="component" value="Unassembled WGS sequence"/>
</dbReference>
<dbReference type="AlphaFoldDB" id="A0A5N6KUG7"/>
<dbReference type="PANTHER" id="PTHR38046">
    <property type="entry name" value="CRYPTIC LOCI REGULATOR 2"/>
    <property type="match status" value="1"/>
</dbReference>
<dbReference type="GO" id="GO:0033553">
    <property type="term" value="C:rDNA heterochromatin"/>
    <property type="evidence" value="ECO:0007669"/>
    <property type="project" value="TreeGrafter"/>
</dbReference>
<dbReference type="EMBL" id="VIBQ01000012">
    <property type="protein sequence ID" value="KAB8342823.1"/>
    <property type="molecule type" value="Genomic_DNA"/>
</dbReference>
<keyword evidence="3" id="KW-1185">Reference proteome</keyword>
<evidence type="ECO:0000313" key="3">
    <source>
        <dbReference type="Proteomes" id="UP000327013"/>
    </source>
</evidence>
<organism evidence="2 3">
    <name type="scientific">Carpinus fangiana</name>
    <dbReference type="NCBI Taxonomy" id="176857"/>
    <lineage>
        <taxon>Eukaryota</taxon>
        <taxon>Viridiplantae</taxon>
        <taxon>Streptophyta</taxon>
        <taxon>Embryophyta</taxon>
        <taxon>Tracheophyta</taxon>
        <taxon>Spermatophyta</taxon>
        <taxon>Magnoliopsida</taxon>
        <taxon>eudicotyledons</taxon>
        <taxon>Gunneridae</taxon>
        <taxon>Pentapetalae</taxon>
        <taxon>rosids</taxon>
        <taxon>fabids</taxon>
        <taxon>Fagales</taxon>
        <taxon>Betulaceae</taxon>
        <taxon>Carpinus</taxon>
    </lineage>
</organism>
<dbReference type="InterPro" id="IPR018839">
    <property type="entry name" value="Tscrpt-silencing_Clr2_C"/>
</dbReference>